<keyword evidence="1" id="KW-0472">Membrane</keyword>
<reference evidence="2 3" key="1">
    <citation type="journal article" date="2015" name="Genome Announc.">
        <title>Draft Genome Sequence of Cyanobacterium Hassallia byssoidea Strain VB512170, Isolated from Monuments in India.</title>
        <authorList>
            <person name="Singh D."/>
            <person name="Chandrababunaidu M.M."/>
            <person name="Panda A."/>
            <person name="Sen D."/>
            <person name="Bhattacharyya S."/>
            <person name="Adhikary S.P."/>
            <person name="Tripathy S."/>
        </authorList>
    </citation>
    <scope>NUCLEOTIDE SEQUENCE [LARGE SCALE GENOMIC DNA]</scope>
    <source>
        <strain evidence="2 3">VB512170</strain>
    </source>
</reference>
<comment type="caution">
    <text evidence="2">The sequence shown here is derived from an EMBL/GenBank/DDBJ whole genome shotgun (WGS) entry which is preliminary data.</text>
</comment>
<evidence type="ECO:0000313" key="2">
    <source>
        <dbReference type="EMBL" id="NEU75733.1"/>
    </source>
</evidence>
<keyword evidence="1" id="KW-0812">Transmembrane</keyword>
<sequence length="230" mass="24898">MNELVAAFGAGVTAFTATNIDDIVILLLFFSQVSASFRRRHIVVGQYLGFTVLVIFSLPGFFGGLILSPHWIGLLGLMPMAIGISSLVNSEDASTQEKAEIEEFDDLNVTSFFAPQTYSVAAVTIANGSDNISVYVPLFANSGFVSFLIIIIIFFALLAVWCYVADKLTHQSTIAELITRYGSYLVPFVLMGLGAFIVLKSEALSLTKLILSCMCLTVLVKKDGDSVDKV</sequence>
<name>A0A846HF48_9CYAN</name>
<proteinExistence type="predicted"/>
<evidence type="ECO:0000313" key="3">
    <source>
        <dbReference type="Proteomes" id="UP000031549"/>
    </source>
</evidence>
<protein>
    <submittedName>
        <fullName evidence="2">Transporter</fullName>
    </submittedName>
</protein>
<feature type="transmembrane region" description="Helical" evidence="1">
    <location>
        <begin position="42"/>
        <end position="62"/>
    </location>
</feature>
<dbReference type="Pfam" id="PF03596">
    <property type="entry name" value="Cad"/>
    <property type="match status" value="1"/>
</dbReference>
<keyword evidence="3" id="KW-1185">Reference proteome</keyword>
<dbReference type="EMBL" id="JTCM02000080">
    <property type="protein sequence ID" value="NEU75733.1"/>
    <property type="molecule type" value="Genomic_DNA"/>
</dbReference>
<accession>A0A846HF48</accession>
<feature type="transmembrane region" description="Helical" evidence="1">
    <location>
        <begin position="6"/>
        <end position="30"/>
    </location>
</feature>
<feature type="transmembrane region" description="Helical" evidence="1">
    <location>
        <begin position="181"/>
        <end position="199"/>
    </location>
</feature>
<organism evidence="2 3">
    <name type="scientific">Hassallia byssoidea VB512170</name>
    <dbReference type="NCBI Taxonomy" id="1304833"/>
    <lineage>
        <taxon>Bacteria</taxon>
        <taxon>Bacillati</taxon>
        <taxon>Cyanobacteriota</taxon>
        <taxon>Cyanophyceae</taxon>
        <taxon>Nostocales</taxon>
        <taxon>Tolypothrichaceae</taxon>
        <taxon>Hassallia</taxon>
    </lineage>
</organism>
<keyword evidence="1" id="KW-1133">Transmembrane helix</keyword>
<dbReference type="AlphaFoldDB" id="A0A846HF48"/>
<dbReference type="Proteomes" id="UP000031549">
    <property type="component" value="Unassembled WGS sequence"/>
</dbReference>
<gene>
    <name evidence="2" type="ORF">PI95_025030</name>
</gene>
<dbReference type="InterPro" id="IPR004676">
    <property type="entry name" value="Cd-R_transporter"/>
</dbReference>
<feature type="transmembrane region" description="Helical" evidence="1">
    <location>
        <begin position="138"/>
        <end position="161"/>
    </location>
</feature>
<evidence type="ECO:0000256" key="1">
    <source>
        <dbReference type="SAM" id="Phobius"/>
    </source>
</evidence>
<dbReference type="RefSeq" id="WP_039747550.1">
    <property type="nucleotide sequence ID" value="NZ_JTCM02000080.1"/>
</dbReference>